<reference evidence="2" key="1">
    <citation type="submission" date="2019-08" db="EMBL/GenBank/DDBJ databases">
        <authorList>
            <person name="Kucharzyk K."/>
            <person name="Murdoch R.W."/>
            <person name="Higgins S."/>
            <person name="Loffler F."/>
        </authorList>
    </citation>
    <scope>NUCLEOTIDE SEQUENCE</scope>
</reference>
<accession>A0A645F0N9</accession>
<organism evidence="2">
    <name type="scientific">bioreactor metagenome</name>
    <dbReference type="NCBI Taxonomy" id="1076179"/>
    <lineage>
        <taxon>unclassified sequences</taxon>
        <taxon>metagenomes</taxon>
        <taxon>ecological metagenomes</taxon>
    </lineage>
</organism>
<evidence type="ECO:0000313" key="2">
    <source>
        <dbReference type="EMBL" id="MPN07246.1"/>
    </source>
</evidence>
<dbReference type="AlphaFoldDB" id="A0A645F0N9"/>
<evidence type="ECO:0000256" key="1">
    <source>
        <dbReference type="SAM" id="MobiDB-lite"/>
    </source>
</evidence>
<feature type="region of interest" description="Disordered" evidence="1">
    <location>
        <begin position="1"/>
        <end position="21"/>
    </location>
</feature>
<gene>
    <name evidence="2" type="ORF">SDC9_154512</name>
</gene>
<proteinExistence type="predicted"/>
<comment type="caution">
    <text evidence="2">The sequence shown here is derived from an EMBL/GenBank/DDBJ whole genome shotgun (WGS) entry which is preliminary data.</text>
</comment>
<dbReference type="EMBL" id="VSSQ01053205">
    <property type="protein sequence ID" value="MPN07246.1"/>
    <property type="molecule type" value="Genomic_DNA"/>
</dbReference>
<sequence>MWLSKQSKQTGRREDPAELGTVTLGGDPAGVYLSGERRNLPVIAPGGYYWRPAAGQQVLVLKTGAEGELPCVAGVRAGACPEALQAGDLLLTAGGAAVRIGADGSLDLRGNLLLNGRPIENLFEPKPEETETEAT</sequence>
<protein>
    <recommendedName>
        <fullName evidence="3">Gp5/Type VI secretion system Vgr protein OB-fold domain-containing protein</fullName>
    </recommendedName>
</protein>
<name>A0A645F0N9_9ZZZZ</name>
<evidence type="ECO:0008006" key="3">
    <source>
        <dbReference type="Google" id="ProtNLM"/>
    </source>
</evidence>